<protein>
    <submittedName>
        <fullName evidence="1">Uncharacterized protein</fullName>
    </submittedName>
</protein>
<keyword evidence="2" id="KW-1185">Reference proteome</keyword>
<dbReference type="RefSeq" id="WP_323217751.1">
    <property type="nucleotide sequence ID" value="NZ_JAYGHT010000072.1"/>
</dbReference>
<reference evidence="1 2" key="1">
    <citation type="submission" date="2023-12" db="EMBL/GenBank/DDBJ databases">
        <title>Baltic Sea Cyanobacteria.</title>
        <authorList>
            <person name="Delbaje E."/>
            <person name="Fewer D.P."/>
            <person name="Shishido T.K."/>
        </authorList>
    </citation>
    <scope>NUCLEOTIDE SEQUENCE [LARGE SCALE GENOMIC DNA]</scope>
    <source>
        <strain evidence="1 2">CCNP 1315</strain>
    </source>
</reference>
<name>A0ABU5TYM3_9CYAN</name>
<comment type="caution">
    <text evidence="1">The sequence shown here is derived from an EMBL/GenBank/DDBJ whole genome shotgun (WGS) entry which is preliminary data.</text>
</comment>
<dbReference type="EMBL" id="JAYGHT010000072">
    <property type="protein sequence ID" value="MEA5519989.1"/>
    <property type="molecule type" value="Genomic_DNA"/>
</dbReference>
<organism evidence="1 2">
    <name type="scientific">Limnoraphis robusta CCNP1315</name>
    <dbReference type="NCBI Taxonomy" id="3110306"/>
    <lineage>
        <taxon>Bacteria</taxon>
        <taxon>Bacillati</taxon>
        <taxon>Cyanobacteriota</taxon>
        <taxon>Cyanophyceae</taxon>
        <taxon>Oscillatoriophycideae</taxon>
        <taxon>Oscillatoriales</taxon>
        <taxon>Sirenicapillariaceae</taxon>
        <taxon>Limnoraphis</taxon>
    </lineage>
</organism>
<evidence type="ECO:0000313" key="1">
    <source>
        <dbReference type="EMBL" id="MEA5519989.1"/>
    </source>
</evidence>
<gene>
    <name evidence="1" type="ORF">VB854_13655</name>
</gene>
<accession>A0ABU5TYM3</accession>
<sequence length="314" mass="34840">MSNQKLLLDGIKTIGEYDLDQDSELEELASKLKEIEDTKFPDSTSQERGLTKDVDGILKFLGWVQEQPWNHANHTIGYIAPSQLGAMEPSSIQHASSIQADPTLKNSRIDIHLDLLRIFNYPGSGTHNIMVTFAAQNQVSNASEAVTFSQTYRVPEGETAPVKGWPIFIGLNVGNRGVAFECSTINVKNEGDEGVLKALESPAFKIGLNLLQTAQPAIAPFTDMTLGVVKAIAERTQNVPVQKFYLGLDFNETAPLGLRLREGNYIAVQVPDQTTIKWDGRWIYDPKLGTIVHKADSSPLEYNYLVFRVSRYTD</sequence>
<dbReference type="Proteomes" id="UP001301728">
    <property type="component" value="Unassembled WGS sequence"/>
</dbReference>
<proteinExistence type="predicted"/>
<evidence type="ECO:0000313" key="2">
    <source>
        <dbReference type="Proteomes" id="UP001301728"/>
    </source>
</evidence>